<dbReference type="GO" id="GO:0003735">
    <property type="term" value="F:structural constituent of ribosome"/>
    <property type="evidence" value="ECO:0007669"/>
    <property type="project" value="InterPro"/>
</dbReference>
<dbReference type="GeneID" id="24143053"/>
<dbReference type="PIRSF" id="PIRSF002131">
    <property type="entry name" value="Ribosomal_S11"/>
    <property type="match status" value="1"/>
</dbReference>
<evidence type="ECO:0000313" key="6">
    <source>
        <dbReference type="Proteomes" id="UP000030745"/>
    </source>
</evidence>
<reference evidence="5 6" key="1">
    <citation type="journal article" date="2013" name="PLoS Genet.">
        <title>Distinctive expansion of potential virulence genes in the genome of the oomycete fish pathogen Saprolegnia parasitica.</title>
        <authorList>
            <person name="Jiang R.H."/>
            <person name="de Bruijn I."/>
            <person name="Haas B.J."/>
            <person name="Belmonte R."/>
            <person name="Lobach L."/>
            <person name="Christie J."/>
            <person name="van den Ackerveken G."/>
            <person name="Bottin A."/>
            <person name="Bulone V."/>
            <person name="Diaz-Moreno S.M."/>
            <person name="Dumas B."/>
            <person name="Fan L."/>
            <person name="Gaulin E."/>
            <person name="Govers F."/>
            <person name="Grenville-Briggs L.J."/>
            <person name="Horner N.R."/>
            <person name="Levin J.Z."/>
            <person name="Mammella M."/>
            <person name="Meijer H.J."/>
            <person name="Morris P."/>
            <person name="Nusbaum C."/>
            <person name="Oome S."/>
            <person name="Phillips A.J."/>
            <person name="van Rooyen D."/>
            <person name="Rzeszutek E."/>
            <person name="Saraiva M."/>
            <person name="Secombes C.J."/>
            <person name="Seidl M.F."/>
            <person name="Snel B."/>
            <person name="Stassen J.H."/>
            <person name="Sykes S."/>
            <person name="Tripathy S."/>
            <person name="van den Berg H."/>
            <person name="Vega-Arreguin J.C."/>
            <person name="Wawra S."/>
            <person name="Young S.K."/>
            <person name="Zeng Q."/>
            <person name="Dieguez-Uribeondo J."/>
            <person name="Russ C."/>
            <person name="Tyler B.M."/>
            <person name="van West P."/>
        </authorList>
    </citation>
    <scope>NUCLEOTIDE SEQUENCE [LARGE SCALE GENOMIC DNA]</scope>
    <source>
        <strain evidence="5 6">CBS 223.65</strain>
    </source>
</reference>
<protein>
    <submittedName>
        <fullName evidence="5">Ribosomal protein S11</fullName>
    </submittedName>
</protein>
<proteinExistence type="inferred from homology"/>
<comment type="similarity">
    <text evidence="2">Belongs to the universal ribosomal protein uS11 family.</text>
</comment>
<dbReference type="Proteomes" id="UP000030745">
    <property type="component" value="Mitochondrion"/>
</dbReference>
<dbReference type="RefSeq" id="XP_012213612.1">
    <property type="nucleotide sequence ID" value="NW_012157837.1"/>
</dbReference>
<organism evidence="5 6">
    <name type="scientific">Saprolegnia parasitica (strain CBS 223.65)</name>
    <dbReference type="NCBI Taxonomy" id="695850"/>
    <lineage>
        <taxon>Eukaryota</taxon>
        <taxon>Sar</taxon>
        <taxon>Stramenopiles</taxon>
        <taxon>Oomycota</taxon>
        <taxon>Saprolegniomycetes</taxon>
        <taxon>Saprolegniales</taxon>
        <taxon>Saprolegniaceae</taxon>
        <taxon>Saprolegnia</taxon>
    </lineage>
</organism>
<geneLocation type="mitochondrion" evidence="5"/>
<keyword evidence="6" id="KW-1185">Reference proteome</keyword>
<dbReference type="Gene3D" id="3.30.420.80">
    <property type="entry name" value="Ribosomal protein S11"/>
    <property type="match status" value="1"/>
</dbReference>
<evidence type="ECO:0000256" key="2">
    <source>
        <dbReference type="ARBA" id="ARBA00006194"/>
    </source>
</evidence>
<dbReference type="GO" id="GO:0006412">
    <property type="term" value="P:translation"/>
    <property type="evidence" value="ECO:0007669"/>
    <property type="project" value="InterPro"/>
</dbReference>
<dbReference type="SUPFAM" id="SSF53137">
    <property type="entry name" value="Translational machinery components"/>
    <property type="match status" value="1"/>
</dbReference>
<dbReference type="PANTHER" id="PTHR11759">
    <property type="entry name" value="40S RIBOSOMAL PROTEIN S14/30S RIBOSOMAL PROTEIN S11"/>
    <property type="match status" value="1"/>
</dbReference>
<evidence type="ECO:0000256" key="3">
    <source>
        <dbReference type="ARBA" id="ARBA00022980"/>
    </source>
</evidence>
<dbReference type="EMBL" id="KK584631">
    <property type="protein sequence ID" value="KDO15682.1"/>
    <property type="molecule type" value="Genomic_DNA"/>
</dbReference>
<dbReference type="OMA" id="HLYINCA"/>
<keyword evidence="3 5" id="KW-0689">Ribosomal protein</keyword>
<keyword evidence="4" id="KW-0687">Ribonucleoprotein</keyword>
<evidence type="ECO:0000313" key="5">
    <source>
        <dbReference type="EMBL" id="KDO15682.1"/>
    </source>
</evidence>
<dbReference type="GO" id="GO:1990904">
    <property type="term" value="C:ribonucleoprotein complex"/>
    <property type="evidence" value="ECO:0007669"/>
    <property type="project" value="UniProtKB-KW"/>
</dbReference>
<sequence>MIKKKIKINKILIAHLYINCALKNTILSLTNEKGQLYKQWSSKSLKKTSNLKKNSPYNIHFISYKAKKFLISKKIYCLKIFIKGRGPGRYNVIKNLISKKIKIIFIQDKTNLPFNGCRSPKQKRR</sequence>
<dbReference type="GO" id="GO:0009507">
    <property type="term" value="C:chloroplast"/>
    <property type="evidence" value="ECO:0007669"/>
    <property type="project" value="UniProtKB-SubCell"/>
</dbReference>
<gene>
    <name evidence="5" type="ORF">SPRG_35017</name>
</gene>
<name>A0A067BLU4_SAPPC</name>
<comment type="subcellular location">
    <subcellularLocation>
        <location evidence="1">Plastid</location>
        <location evidence="1">Chloroplast</location>
    </subcellularLocation>
</comment>
<dbReference type="HAMAP" id="MF_01310">
    <property type="entry name" value="Ribosomal_uS11"/>
    <property type="match status" value="1"/>
</dbReference>
<dbReference type="VEuPathDB" id="FungiDB:SPRG_35017"/>
<dbReference type="STRING" id="695850.A0A067BLU4"/>
<dbReference type="AlphaFoldDB" id="A0A067BLU4"/>
<dbReference type="InterPro" id="IPR001971">
    <property type="entry name" value="Ribosomal_uS11"/>
</dbReference>
<dbReference type="Pfam" id="PF00411">
    <property type="entry name" value="Ribosomal_S11"/>
    <property type="match status" value="1"/>
</dbReference>
<accession>A0A067BLU4</accession>
<keyword evidence="5" id="KW-0496">Mitochondrion</keyword>
<evidence type="ECO:0000256" key="1">
    <source>
        <dbReference type="ARBA" id="ARBA00004229"/>
    </source>
</evidence>
<evidence type="ECO:0000256" key="4">
    <source>
        <dbReference type="ARBA" id="ARBA00023274"/>
    </source>
</evidence>
<dbReference type="InterPro" id="IPR036967">
    <property type="entry name" value="Ribosomal_uS11_sf"/>
</dbReference>
<dbReference type="GO" id="GO:0005840">
    <property type="term" value="C:ribosome"/>
    <property type="evidence" value="ECO:0007669"/>
    <property type="project" value="UniProtKB-KW"/>
</dbReference>